<reference evidence="1 2" key="1">
    <citation type="journal article" date="2019" name="Nat. Ecol. Evol.">
        <title>Megaphylogeny resolves global patterns of mushroom evolution.</title>
        <authorList>
            <person name="Varga T."/>
            <person name="Krizsan K."/>
            <person name="Foldi C."/>
            <person name="Dima B."/>
            <person name="Sanchez-Garcia M."/>
            <person name="Sanchez-Ramirez S."/>
            <person name="Szollosi G.J."/>
            <person name="Szarkandi J.G."/>
            <person name="Papp V."/>
            <person name="Albert L."/>
            <person name="Andreopoulos W."/>
            <person name="Angelini C."/>
            <person name="Antonin V."/>
            <person name="Barry K.W."/>
            <person name="Bougher N.L."/>
            <person name="Buchanan P."/>
            <person name="Buyck B."/>
            <person name="Bense V."/>
            <person name="Catcheside P."/>
            <person name="Chovatia M."/>
            <person name="Cooper J."/>
            <person name="Damon W."/>
            <person name="Desjardin D."/>
            <person name="Finy P."/>
            <person name="Geml J."/>
            <person name="Haridas S."/>
            <person name="Hughes K."/>
            <person name="Justo A."/>
            <person name="Karasinski D."/>
            <person name="Kautmanova I."/>
            <person name="Kiss B."/>
            <person name="Kocsube S."/>
            <person name="Kotiranta H."/>
            <person name="LaButti K.M."/>
            <person name="Lechner B.E."/>
            <person name="Liimatainen K."/>
            <person name="Lipzen A."/>
            <person name="Lukacs Z."/>
            <person name="Mihaltcheva S."/>
            <person name="Morgado L.N."/>
            <person name="Niskanen T."/>
            <person name="Noordeloos M.E."/>
            <person name="Ohm R.A."/>
            <person name="Ortiz-Santana B."/>
            <person name="Ovrebo C."/>
            <person name="Racz N."/>
            <person name="Riley R."/>
            <person name="Savchenko A."/>
            <person name="Shiryaev A."/>
            <person name="Soop K."/>
            <person name="Spirin V."/>
            <person name="Szebenyi C."/>
            <person name="Tomsovsky M."/>
            <person name="Tulloss R.E."/>
            <person name="Uehling J."/>
            <person name="Grigoriev I.V."/>
            <person name="Vagvolgyi C."/>
            <person name="Papp T."/>
            <person name="Martin F.M."/>
            <person name="Miettinen O."/>
            <person name="Hibbett D.S."/>
            <person name="Nagy L.G."/>
        </authorList>
    </citation>
    <scope>NUCLEOTIDE SEQUENCE [LARGE SCALE GENOMIC DNA]</scope>
    <source>
        <strain evidence="1 2">CBS 166.37</strain>
    </source>
</reference>
<gene>
    <name evidence="1" type="ORF">BDQ12DRAFT_768569</name>
</gene>
<name>A0A5C3LKY6_9AGAR</name>
<dbReference type="OrthoDB" id="3016500at2759"/>
<dbReference type="Proteomes" id="UP000308652">
    <property type="component" value="Unassembled WGS sequence"/>
</dbReference>
<sequence length="583" mass="65228">MSLANIHDELHLKLLTDNNSLLVLEYAKILFKTRFGYIYSGRSTSPPNAASPANLSAEKRVLNFQDVSQDNVTEFMNEILKAQKVPDWMHGRFLFLCPQSALKQLKNGLDEAQDDLLKWTAGLVDFTPNNEWHYRSLRKTYSPSDPSQQNSVETNAILVFVNASLSKDNITVKETLVIISILANHVFDSPALKVYYEVILSLAFVEQQLRTAAYNDASSIMLNNSKPITDDTSLTQALVPFTETLFNGHFHYNWGQTPSDYLDNGSYLKINADALGYFDAGKTDGVDSFVKDTLLKGITIPDWTSDSAISDIVGTFTEIVTNDSDTRSWIPINLDKKYDDHTGVHNSLRVSAVAVYYTYSQRLYDGRVAKIAYIFWMGMIYEKPPLQTVVYNDMIKQLYDNLHNSMSAVSTDGLTSDKAGLITLLSRCASSKFNTFGYEFKGSSTKPRDSNGGEVYGVECFGEFNDVTGPNISKWATDEIFKDHTFSFFSTVPLLQSQLNQQIISWLTKNTDITSGNNWDIQTFSKSYSDPSDSSKLLKTSAVAFFANGSLTESGFISKSNFFYYMGVYYVADDSSDSDSGDV</sequence>
<evidence type="ECO:0000313" key="2">
    <source>
        <dbReference type="Proteomes" id="UP000308652"/>
    </source>
</evidence>
<keyword evidence="2" id="KW-1185">Reference proteome</keyword>
<dbReference type="AlphaFoldDB" id="A0A5C3LKY6"/>
<dbReference type="EMBL" id="ML213649">
    <property type="protein sequence ID" value="TFK33385.1"/>
    <property type="molecule type" value="Genomic_DNA"/>
</dbReference>
<proteinExistence type="predicted"/>
<protein>
    <submittedName>
        <fullName evidence="1">Uncharacterized protein</fullName>
    </submittedName>
</protein>
<accession>A0A5C3LKY6</accession>
<evidence type="ECO:0000313" key="1">
    <source>
        <dbReference type="EMBL" id="TFK33385.1"/>
    </source>
</evidence>
<organism evidence="1 2">
    <name type="scientific">Crucibulum laeve</name>
    <dbReference type="NCBI Taxonomy" id="68775"/>
    <lineage>
        <taxon>Eukaryota</taxon>
        <taxon>Fungi</taxon>
        <taxon>Dikarya</taxon>
        <taxon>Basidiomycota</taxon>
        <taxon>Agaricomycotina</taxon>
        <taxon>Agaricomycetes</taxon>
        <taxon>Agaricomycetidae</taxon>
        <taxon>Agaricales</taxon>
        <taxon>Agaricineae</taxon>
        <taxon>Nidulariaceae</taxon>
        <taxon>Crucibulum</taxon>
    </lineage>
</organism>